<comment type="caution">
    <text evidence="1">The sequence shown here is derived from an EMBL/GenBank/DDBJ whole genome shotgun (WGS) entry which is preliminary data.</text>
</comment>
<proteinExistence type="predicted"/>
<organism evidence="1 2">
    <name type="scientific">Iris pallida</name>
    <name type="common">Sweet iris</name>
    <dbReference type="NCBI Taxonomy" id="29817"/>
    <lineage>
        <taxon>Eukaryota</taxon>
        <taxon>Viridiplantae</taxon>
        <taxon>Streptophyta</taxon>
        <taxon>Embryophyta</taxon>
        <taxon>Tracheophyta</taxon>
        <taxon>Spermatophyta</taxon>
        <taxon>Magnoliopsida</taxon>
        <taxon>Liliopsida</taxon>
        <taxon>Asparagales</taxon>
        <taxon>Iridaceae</taxon>
        <taxon>Iridoideae</taxon>
        <taxon>Irideae</taxon>
        <taxon>Iris</taxon>
    </lineage>
</organism>
<dbReference type="AlphaFoldDB" id="A0AAX6FIG8"/>
<evidence type="ECO:0000313" key="2">
    <source>
        <dbReference type="Proteomes" id="UP001140949"/>
    </source>
</evidence>
<protein>
    <submittedName>
        <fullName evidence="1">Uncharacterized protein</fullName>
    </submittedName>
</protein>
<sequence>MRRIRFHIVNDDMMMDHLLMAGLGFPPRTDGEAASLQPFVGRRDEEFGITLRQFHCSHFHLSGGGMKSLGLHRGNSIAAICEKGDEENRITYISIS</sequence>
<reference evidence="1" key="1">
    <citation type="journal article" date="2023" name="GigaByte">
        <title>Genome assembly of the bearded iris, Iris pallida Lam.</title>
        <authorList>
            <person name="Bruccoleri R.E."/>
            <person name="Oakeley E.J."/>
            <person name="Faust A.M.E."/>
            <person name="Altorfer M."/>
            <person name="Dessus-Babus S."/>
            <person name="Burckhardt D."/>
            <person name="Oertli M."/>
            <person name="Naumann U."/>
            <person name="Petersen F."/>
            <person name="Wong J."/>
        </authorList>
    </citation>
    <scope>NUCLEOTIDE SEQUENCE</scope>
    <source>
        <strain evidence="1">GSM-AAB239-AS_SAM_17_03QT</strain>
    </source>
</reference>
<dbReference type="EMBL" id="JANAVB010028520">
    <property type="protein sequence ID" value="KAJ6815761.1"/>
    <property type="molecule type" value="Genomic_DNA"/>
</dbReference>
<accession>A0AAX6FIG8</accession>
<gene>
    <name evidence="1" type="ORF">M6B38_132785</name>
</gene>
<keyword evidence="2" id="KW-1185">Reference proteome</keyword>
<reference evidence="1" key="2">
    <citation type="submission" date="2023-04" db="EMBL/GenBank/DDBJ databases">
        <authorList>
            <person name="Bruccoleri R.E."/>
            <person name="Oakeley E.J."/>
            <person name="Faust A.-M."/>
            <person name="Dessus-Babus S."/>
            <person name="Altorfer M."/>
            <person name="Burckhardt D."/>
            <person name="Oertli M."/>
            <person name="Naumann U."/>
            <person name="Petersen F."/>
            <person name="Wong J."/>
        </authorList>
    </citation>
    <scope>NUCLEOTIDE SEQUENCE</scope>
    <source>
        <strain evidence="1">GSM-AAB239-AS_SAM_17_03QT</strain>
        <tissue evidence="1">Leaf</tissue>
    </source>
</reference>
<evidence type="ECO:0000313" key="1">
    <source>
        <dbReference type="EMBL" id="KAJ6815761.1"/>
    </source>
</evidence>
<dbReference type="Proteomes" id="UP001140949">
    <property type="component" value="Unassembled WGS sequence"/>
</dbReference>
<name>A0AAX6FIG8_IRIPA</name>